<dbReference type="InterPro" id="IPR045035">
    <property type="entry name" value="YSL-like"/>
</dbReference>
<dbReference type="GO" id="GO:0035673">
    <property type="term" value="F:oligopeptide transmembrane transporter activity"/>
    <property type="evidence" value="ECO:0007669"/>
    <property type="project" value="InterPro"/>
</dbReference>
<feature type="transmembrane region" description="Helical" evidence="7">
    <location>
        <begin position="62"/>
        <end position="79"/>
    </location>
</feature>
<keyword evidence="4 7" id="KW-0812">Transmembrane</keyword>
<dbReference type="GO" id="GO:0005886">
    <property type="term" value="C:plasma membrane"/>
    <property type="evidence" value="ECO:0007669"/>
    <property type="project" value="TreeGrafter"/>
</dbReference>
<evidence type="ECO:0000313" key="8">
    <source>
        <dbReference type="EMBL" id="GFS44474.1"/>
    </source>
</evidence>
<proteinExistence type="inferred from homology"/>
<evidence type="ECO:0000256" key="3">
    <source>
        <dbReference type="ARBA" id="ARBA00022448"/>
    </source>
</evidence>
<protein>
    <submittedName>
        <fullName evidence="8">YELLOW STRIPE like 1</fullName>
    </submittedName>
</protein>
<evidence type="ECO:0000256" key="6">
    <source>
        <dbReference type="ARBA" id="ARBA00023136"/>
    </source>
</evidence>
<reference evidence="9" key="1">
    <citation type="submission" date="2019-07" db="EMBL/GenBank/DDBJ databases">
        <title>De Novo Assembly of kiwifruit Actinidia rufa.</title>
        <authorList>
            <person name="Sugita-Konishi S."/>
            <person name="Sato K."/>
            <person name="Mori E."/>
            <person name="Abe Y."/>
            <person name="Kisaki G."/>
            <person name="Hamano K."/>
            <person name="Suezawa K."/>
            <person name="Otani M."/>
            <person name="Fukuda T."/>
            <person name="Manabe T."/>
            <person name="Gomi K."/>
            <person name="Tabuchi M."/>
            <person name="Akimitsu K."/>
            <person name="Kataoka I."/>
        </authorList>
    </citation>
    <scope>NUCLEOTIDE SEQUENCE [LARGE SCALE GENOMIC DNA]</scope>
    <source>
        <strain evidence="9">cv. Fuchu</strain>
    </source>
</reference>
<evidence type="ECO:0000256" key="7">
    <source>
        <dbReference type="SAM" id="Phobius"/>
    </source>
</evidence>
<dbReference type="AlphaFoldDB" id="A0A7J0DZE8"/>
<dbReference type="EMBL" id="BJWL01000438">
    <property type="protein sequence ID" value="GFS44474.1"/>
    <property type="molecule type" value="Genomic_DNA"/>
</dbReference>
<evidence type="ECO:0000256" key="2">
    <source>
        <dbReference type="ARBA" id="ARBA00010276"/>
    </source>
</evidence>
<dbReference type="GO" id="GO:0051980">
    <property type="term" value="F:iron-nicotianamine transmembrane transporter activity"/>
    <property type="evidence" value="ECO:0007669"/>
    <property type="project" value="TreeGrafter"/>
</dbReference>
<dbReference type="GO" id="GO:0048316">
    <property type="term" value="P:seed development"/>
    <property type="evidence" value="ECO:0007669"/>
    <property type="project" value="TreeGrafter"/>
</dbReference>
<feature type="transmembrane region" description="Helical" evidence="7">
    <location>
        <begin position="133"/>
        <end position="157"/>
    </location>
</feature>
<name>A0A7J0DZE8_9ERIC</name>
<keyword evidence="9" id="KW-1185">Reference proteome</keyword>
<dbReference type="InterPro" id="IPR004813">
    <property type="entry name" value="OPT"/>
</dbReference>
<evidence type="ECO:0000256" key="5">
    <source>
        <dbReference type="ARBA" id="ARBA00022989"/>
    </source>
</evidence>
<comment type="caution">
    <text evidence="8">The sequence shown here is derived from an EMBL/GenBank/DDBJ whole genome shotgun (WGS) entry which is preliminary data.</text>
</comment>
<dbReference type="OrthoDB" id="845657at2759"/>
<sequence length="170" mass="18524">MWVGATGYILFALISVIAFPFIFPEAFDVGNPNGEYKAPFALIYRNLAILGVQGFSMLPHHCLQLCYGFFAFAVGVNLVKDFSPPKVGKWLPLPMAMAVPFLVGAYFAIDLCVGSLIVFVWQKLNSKKAEQMVPVVASGLICGEGLWTLPASVLSLAKINPPMCMKFLDS</sequence>
<comment type="similarity">
    <text evidence="2">Belongs to the YSL (TC 2.A.67.2) family.</text>
</comment>
<keyword evidence="6 7" id="KW-0472">Membrane</keyword>
<dbReference type="GO" id="GO:0010039">
    <property type="term" value="P:response to iron ion"/>
    <property type="evidence" value="ECO:0007669"/>
    <property type="project" value="TreeGrafter"/>
</dbReference>
<dbReference type="PANTHER" id="PTHR31645">
    <property type="entry name" value="OLIGOPEPTIDE TRANSPORTER YGL114W-RELATED"/>
    <property type="match status" value="1"/>
</dbReference>
<organism evidence="8 9">
    <name type="scientific">Actinidia rufa</name>
    <dbReference type="NCBI Taxonomy" id="165716"/>
    <lineage>
        <taxon>Eukaryota</taxon>
        <taxon>Viridiplantae</taxon>
        <taxon>Streptophyta</taxon>
        <taxon>Embryophyta</taxon>
        <taxon>Tracheophyta</taxon>
        <taxon>Spermatophyta</taxon>
        <taxon>Magnoliopsida</taxon>
        <taxon>eudicotyledons</taxon>
        <taxon>Gunneridae</taxon>
        <taxon>Pentapetalae</taxon>
        <taxon>asterids</taxon>
        <taxon>Ericales</taxon>
        <taxon>Actinidiaceae</taxon>
        <taxon>Actinidia</taxon>
    </lineage>
</organism>
<evidence type="ECO:0000256" key="1">
    <source>
        <dbReference type="ARBA" id="ARBA00004141"/>
    </source>
</evidence>
<accession>A0A7J0DZE8</accession>
<keyword evidence="3" id="KW-0813">Transport</keyword>
<comment type="subcellular location">
    <subcellularLocation>
        <location evidence="1">Membrane</location>
        <topology evidence="1">Multi-pass membrane protein</topology>
    </subcellularLocation>
</comment>
<evidence type="ECO:0000313" key="9">
    <source>
        <dbReference type="Proteomes" id="UP000585474"/>
    </source>
</evidence>
<gene>
    <name evidence="8" type="ORF">Acr_00g0090620</name>
</gene>
<dbReference type="Proteomes" id="UP000585474">
    <property type="component" value="Unassembled WGS sequence"/>
</dbReference>
<keyword evidence="5 7" id="KW-1133">Transmembrane helix</keyword>
<dbReference type="Pfam" id="PF03169">
    <property type="entry name" value="OPT"/>
    <property type="match status" value="1"/>
</dbReference>
<feature type="transmembrane region" description="Helical" evidence="7">
    <location>
        <begin position="7"/>
        <end position="24"/>
    </location>
</feature>
<dbReference type="PANTHER" id="PTHR31645:SF11">
    <property type="entry name" value="METAL-NICOTIANAMINE TRANSPORTER YSL1"/>
    <property type="match status" value="1"/>
</dbReference>
<feature type="transmembrane region" description="Helical" evidence="7">
    <location>
        <begin position="99"/>
        <end position="121"/>
    </location>
</feature>
<evidence type="ECO:0000256" key="4">
    <source>
        <dbReference type="ARBA" id="ARBA00022692"/>
    </source>
</evidence>